<dbReference type="GO" id="GO:0005886">
    <property type="term" value="C:plasma membrane"/>
    <property type="evidence" value="ECO:0007669"/>
    <property type="project" value="UniProtKB-SubCell"/>
</dbReference>
<evidence type="ECO:0000256" key="6">
    <source>
        <dbReference type="ARBA" id="ARBA00022989"/>
    </source>
</evidence>
<evidence type="ECO:0000256" key="8">
    <source>
        <dbReference type="ARBA" id="ARBA00037998"/>
    </source>
</evidence>
<protein>
    <submittedName>
        <fullName evidence="10">Branched-chain amino acid ABC transporter permease</fullName>
    </submittedName>
</protein>
<sequence length="291" mass="31344">MHVFFQNVIAGLETGSLYALAALGLVLIFRTTDVINFAQGEMAMFSSFIGLKLFTALGIPYPLAFMGTIIFAICFGYLVERVFIRPAHKANVVSKMIVTLGLVMIISGLATALFGIDSHYLRKAITLDNFNVGGVIIQPNALFIILITIAVMSFLFYLIRKTLFGIAIRATAQNETTAKLMGIPVGKITASSWIIATVLGAIAGLLIAPTTNVSTTMMGEVHLKSFIAAVIGGFGTFYGPVIGGVLIGILDNLVGFYISLKWKTVIVYALLIIALIFKPTGLFGKNHRKKV</sequence>
<dbReference type="GO" id="GO:0006865">
    <property type="term" value="P:amino acid transport"/>
    <property type="evidence" value="ECO:0007669"/>
    <property type="project" value="UniProtKB-KW"/>
</dbReference>
<feature type="transmembrane region" description="Helical" evidence="9">
    <location>
        <begin position="6"/>
        <end position="29"/>
    </location>
</feature>
<feature type="transmembrane region" description="Helical" evidence="9">
    <location>
        <begin position="96"/>
        <end position="116"/>
    </location>
</feature>
<evidence type="ECO:0000256" key="2">
    <source>
        <dbReference type="ARBA" id="ARBA00022448"/>
    </source>
</evidence>
<evidence type="ECO:0000256" key="3">
    <source>
        <dbReference type="ARBA" id="ARBA00022475"/>
    </source>
</evidence>
<dbReference type="PANTHER" id="PTHR11795:SF451">
    <property type="entry name" value="ABC TRANSPORTER PERMEASE PROTEIN"/>
    <property type="match status" value="1"/>
</dbReference>
<feature type="transmembrane region" description="Helical" evidence="9">
    <location>
        <begin position="188"/>
        <end position="207"/>
    </location>
</feature>
<dbReference type="Pfam" id="PF02653">
    <property type="entry name" value="BPD_transp_2"/>
    <property type="match status" value="1"/>
</dbReference>
<dbReference type="GO" id="GO:0022857">
    <property type="term" value="F:transmembrane transporter activity"/>
    <property type="evidence" value="ECO:0007669"/>
    <property type="project" value="InterPro"/>
</dbReference>
<evidence type="ECO:0000313" key="10">
    <source>
        <dbReference type="EMBL" id="QUI23647.1"/>
    </source>
</evidence>
<dbReference type="InterPro" id="IPR001851">
    <property type="entry name" value="ABC_transp_permease"/>
</dbReference>
<keyword evidence="6 9" id="KW-1133">Transmembrane helix</keyword>
<evidence type="ECO:0000256" key="1">
    <source>
        <dbReference type="ARBA" id="ARBA00004651"/>
    </source>
</evidence>
<evidence type="ECO:0000256" key="9">
    <source>
        <dbReference type="SAM" id="Phobius"/>
    </source>
</evidence>
<name>A0A8J8MLL0_9FIRM</name>
<dbReference type="PANTHER" id="PTHR11795">
    <property type="entry name" value="BRANCHED-CHAIN AMINO ACID TRANSPORT SYSTEM PERMEASE PROTEIN LIVH"/>
    <property type="match status" value="1"/>
</dbReference>
<gene>
    <name evidence="10" type="ORF">HZI73_15710</name>
</gene>
<evidence type="ECO:0000313" key="11">
    <source>
        <dbReference type="Proteomes" id="UP000683246"/>
    </source>
</evidence>
<proteinExistence type="inferred from homology"/>
<evidence type="ECO:0000256" key="4">
    <source>
        <dbReference type="ARBA" id="ARBA00022692"/>
    </source>
</evidence>
<comment type="subcellular location">
    <subcellularLocation>
        <location evidence="1">Cell membrane</location>
        <topology evidence="1">Multi-pass membrane protein</topology>
    </subcellularLocation>
</comment>
<keyword evidence="5" id="KW-0029">Amino-acid transport</keyword>
<feature type="transmembrane region" description="Helical" evidence="9">
    <location>
        <begin position="136"/>
        <end position="159"/>
    </location>
</feature>
<dbReference type="KEGG" id="vpy:HZI73_15710"/>
<dbReference type="Proteomes" id="UP000683246">
    <property type="component" value="Chromosome"/>
</dbReference>
<dbReference type="RefSeq" id="WP_212694333.1">
    <property type="nucleotide sequence ID" value="NZ_CP058649.1"/>
</dbReference>
<dbReference type="InterPro" id="IPR052157">
    <property type="entry name" value="BCAA_transport_permease"/>
</dbReference>
<dbReference type="CDD" id="cd06582">
    <property type="entry name" value="TM_PBP1_LivH_like"/>
    <property type="match status" value="1"/>
</dbReference>
<feature type="transmembrane region" description="Helical" evidence="9">
    <location>
        <begin position="265"/>
        <end position="284"/>
    </location>
</feature>
<keyword evidence="7 9" id="KW-0472">Membrane</keyword>
<evidence type="ECO:0000256" key="5">
    <source>
        <dbReference type="ARBA" id="ARBA00022970"/>
    </source>
</evidence>
<evidence type="ECO:0000256" key="7">
    <source>
        <dbReference type="ARBA" id="ARBA00023136"/>
    </source>
</evidence>
<reference evidence="10" key="1">
    <citation type="submission" date="2020-07" db="EMBL/GenBank/DDBJ databases">
        <title>Vallitalea pronyensis genome.</title>
        <authorList>
            <person name="Postec A."/>
        </authorList>
    </citation>
    <scope>NUCLEOTIDE SEQUENCE</scope>
    <source>
        <strain evidence="10">FatNI3</strain>
    </source>
</reference>
<keyword evidence="4 9" id="KW-0812">Transmembrane</keyword>
<keyword evidence="11" id="KW-1185">Reference proteome</keyword>
<accession>A0A8J8MLL0</accession>
<dbReference type="EMBL" id="CP058649">
    <property type="protein sequence ID" value="QUI23647.1"/>
    <property type="molecule type" value="Genomic_DNA"/>
</dbReference>
<comment type="similarity">
    <text evidence="8">Belongs to the binding-protein-dependent transport system permease family. LivHM subfamily.</text>
</comment>
<organism evidence="10 11">
    <name type="scientific">Vallitalea pronyensis</name>
    <dbReference type="NCBI Taxonomy" id="1348613"/>
    <lineage>
        <taxon>Bacteria</taxon>
        <taxon>Bacillati</taxon>
        <taxon>Bacillota</taxon>
        <taxon>Clostridia</taxon>
        <taxon>Lachnospirales</taxon>
        <taxon>Vallitaleaceae</taxon>
        <taxon>Vallitalea</taxon>
    </lineage>
</organism>
<feature type="transmembrane region" description="Helical" evidence="9">
    <location>
        <begin position="65"/>
        <end position="84"/>
    </location>
</feature>
<keyword evidence="2" id="KW-0813">Transport</keyword>
<dbReference type="AlphaFoldDB" id="A0A8J8MLL0"/>
<keyword evidence="3" id="KW-1003">Cell membrane</keyword>
<feature type="transmembrane region" description="Helical" evidence="9">
    <location>
        <begin position="227"/>
        <end position="253"/>
    </location>
</feature>